<feature type="compositionally biased region" description="Low complexity" evidence="1">
    <location>
        <begin position="37"/>
        <end position="51"/>
    </location>
</feature>
<dbReference type="AlphaFoldDB" id="A0A1I8AFP7"/>
<name>A0A1I8AFP7_9BILA</name>
<dbReference type="WBParaSite" id="L893_g5006.t1">
    <property type="protein sequence ID" value="L893_g5006.t1"/>
    <property type="gene ID" value="L893_g5006"/>
</dbReference>
<feature type="compositionally biased region" description="Basic and acidic residues" evidence="1">
    <location>
        <begin position="69"/>
        <end position="85"/>
    </location>
</feature>
<reference evidence="3" key="1">
    <citation type="submission" date="2016-11" db="UniProtKB">
        <authorList>
            <consortium name="WormBaseParasite"/>
        </authorList>
    </citation>
    <scope>IDENTIFICATION</scope>
</reference>
<feature type="region of interest" description="Disordered" evidence="1">
    <location>
        <begin position="1"/>
        <end position="103"/>
    </location>
</feature>
<proteinExistence type="predicted"/>
<sequence length="481" mass="53968">MTKGPVRRLSQITKNASEEQKLARELRFANREFTRRQSTNQPQQQSSSTSPAVEPLVSPPITPKTPVDPLKKSFTEYRIRSRDSSRSLSPPLPDQEPSSQGNFKSYLSSLFTKNTAKVEGDHREADSNRQEEDKCTELPSTRKIADNTLEEKPSPLAFTPKARQTFLSIFQSPKKAQTQKKSASTSSLALLQQSSVSLSPQNIHSSSSKPVPPAVAPLQPVLSNTTLKVKTMSTSGNTSKALLNLPVRFEDFSGLPGTVTFPEYFETFEAKANSRGFSKQETGTALLGFLTGPALTFVNSLPDTTKNSYQGLIKALSQRFNYSETQALRELSRCKQKPLQPIETFADKVSRLVLTAYPADAGYSAPQQEKIKVQTFISGLHKDTRRVLERLLIRPSTLQEALVAALEEERLQEDEKHTEEISREEINAIIDKKLTEQVNNMAISNQSSSFRNQRSFNRFTNPLKRFQQRGRDNSRPRNWSQ</sequence>
<dbReference type="PANTHER" id="PTHR33223">
    <property type="entry name" value="CCHC-TYPE DOMAIN-CONTAINING PROTEIN"/>
    <property type="match status" value="1"/>
</dbReference>
<dbReference type="Proteomes" id="UP000095287">
    <property type="component" value="Unplaced"/>
</dbReference>
<evidence type="ECO:0000256" key="1">
    <source>
        <dbReference type="SAM" id="MobiDB-lite"/>
    </source>
</evidence>
<feature type="region of interest" description="Disordered" evidence="1">
    <location>
        <begin position="117"/>
        <end position="157"/>
    </location>
</feature>
<feature type="compositionally biased region" description="Basic and acidic residues" evidence="1">
    <location>
        <begin position="117"/>
        <end position="136"/>
    </location>
</feature>
<accession>A0A1I8AFP7</accession>
<keyword evidence="2" id="KW-1185">Reference proteome</keyword>
<feature type="compositionally biased region" description="Basic and acidic residues" evidence="1">
    <location>
        <begin position="16"/>
        <end position="35"/>
    </location>
</feature>
<evidence type="ECO:0000313" key="2">
    <source>
        <dbReference type="Proteomes" id="UP000095287"/>
    </source>
</evidence>
<feature type="compositionally biased region" description="Basic and acidic residues" evidence="1">
    <location>
        <begin position="143"/>
        <end position="153"/>
    </location>
</feature>
<protein>
    <submittedName>
        <fullName evidence="3">Retrotrans_gag domain-containing protein</fullName>
    </submittedName>
</protein>
<evidence type="ECO:0000313" key="3">
    <source>
        <dbReference type="WBParaSite" id="L893_g5006.t1"/>
    </source>
</evidence>
<dbReference type="PANTHER" id="PTHR33223:SF6">
    <property type="entry name" value="CCHC-TYPE DOMAIN-CONTAINING PROTEIN"/>
    <property type="match status" value="1"/>
</dbReference>
<organism evidence="2 3">
    <name type="scientific">Steinernema glaseri</name>
    <dbReference type="NCBI Taxonomy" id="37863"/>
    <lineage>
        <taxon>Eukaryota</taxon>
        <taxon>Metazoa</taxon>
        <taxon>Ecdysozoa</taxon>
        <taxon>Nematoda</taxon>
        <taxon>Chromadorea</taxon>
        <taxon>Rhabditida</taxon>
        <taxon>Tylenchina</taxon>
        <taxon>Panagrolaimomorpha</taxon>
        <taxon>Strongyloidoidea</taxon>
        <taxon>Steinernematidae</taxon>
        <taxon>Steinernema</taxon>
    </lineage>
</organism>
<feature type="region of interest" description="Disordered" evidence="1">
    <location>
        <begin position="461"/>
        <end position="481"/>
    </location>
</feature>